<comment type="caution">
    <text evidence="2">The sequence shown here is derived from an EMBL/GenBank/DDBJ whole genome shotgun (WGS) entry which is preliminary data.</text>
</comment>
<evidence type="ECO:0000313" key="3">
    <source>
        <dbReference type="Proteomes" id="UP000638732"/>
    </source>
</evidence>
<dbReference type="AlphaFoldDB" id="A0A965ZDS1"/>
<name>A0A965ZDS1_9SPHI</name>
<organism evidence="2 3">
    <name type="scientific">Mucilaginibacter agri</name>
    <dbReference type="NCBI Taxonomy" id="2695265"/>
    <lineage>
        <taxon>Bacteria</taxon>
        <taxon>Pseudomonadati</taxon>
        <taxon>Bacteroidota</taxon>
        <taxon>Sphingobacteriia</taxon>
        <taxon>Sphingobacteriales</taxon>
        <taxon>Sphingobacteriaceae</taxon>
        <taxon>Mucilaginibacter</taxon>
    </lineage>
</organism>
<proteinExistence type="predicted"/>
<feature type="compositionally biased region" description="Acidic residues" evidence="1">
    <location>
        <begin position="1"/>
        <end position="34"/>
    </location>
</feature>
<reference evidence="2" key="1">
    <citation type="submission" date="2020-01" db="EMBL/GenBank/DDBJ databases">
        <authorList>
            <person name="Seo Y.L."/>
        </authorList>
    </citation>
    <scope>NUCLEOTIDE SEQUENCE</scope>
    <source>
        <strain evidence="2">R11</strain>
    </source>
</reference>
<dbReference type="Proteomes" id="UP000638732">
    <property type="component" value="Unassembled WGS sequence"/>
</dbReference>
<keyword evidence="3" id="KW-1185">Reference proteome</keyword>
<gene>
    <name evidence="2" type="ORF">GSY63_06205</name>
</gene>
<evidence type="ECO:0000313" key="2">
    <source>
        <dbReference type="EMBL" id="NCD68940.1"/>
    </source>
</evidence>
<evidence type="ECO:0000256" key="1">
    <source>
        <dbReference type="SAM" id="MobiDB-lite"/>
    </source>
</evidence>
<sequence length="58" mass="6470">MNTYPDEEEADFEEEVDEAEIEVDDDLNEPDPEGDYTTGEAYDDTDDEDGPDPVPSPS</sequence>
<feature type="region of interest" description="Disordered" evidence="1">
    <location>
        <begin position="1"/>
        <end position="58"/>
    </location>
</feature>
<accession>A0A965ZDS1</accession>
<dbReference type="EMBL" id="WWEO01000040">
    <property type="protein sequence ID" value="NCD68940.1"/>
    <property type="molecule type" value="Genomic_DNA"/>
</dbReference>
<protein>
    <submittedName>
        <fullName evidence="2">Uncharacterized protein</fullName>
    </submittedName>
</protein>
<reference evidence="2" key="2">
    <citation type="submission" date="2020-10" db="EMBL/GenBank/DDBJ databases">
        <title>Mucilaginibacter sp. nov., isolated from soil.</title>
        <authorList>
            <person name="Jeon C.O."/>
        </authorList>
    </citation>
    <scope>NUCLEOTIDE SEQUENCE</scope>
    <source>
        <strain evidence="2">R11</strain>
    </source>
</reference>
<dbReference type="RefSeq" id="WP_166584925.1">
    <property type="nucleotide sequence ID" value="NZ_WWEO01000040.1"/>
</dbReference>
<feature type="compositionally biased region" description="Acidic residues" evidence="1">
    <location>
        <begin position="41"/>
        <end position="51"/>
    </location>
</feature>